<evidence type="ECO:0000256" key="4">
    <source>
        <dbReference type="ARBA" id="ARBA00022691"/>
    </source>
</evidence>
<evidence type="ECO:0000256" key="3">
    <source>
        <dbReference type="ARBA" id="ARBA00022679"/>
    </source>
</evidence>
<evidence type="ECO:0000256" key="5">
    <source>
        <dbReference type="ARBA" id="ARBA00022747"/>
    </source>
</evidence>
<dbReference type="Pfam" id="PF07669">
    <property type="entry name" value="Eco57I"/>
    <property type="match status" value="1"/>
</dbReference>
<dbReference type="EMBL" id="CACVAP010000011">
    <property type="protein sequence ID" value="CAA6798697.1"/>
    <property type="molecule type" value="Genomic_DNA"/>
</dbReference>
<sequence length="1088" mass="128020">MIETLIDNDFNETKYLEFLRDRFNLETKKATIKKVQNSKYIESYQELGAIEIDGIDEIGFFIVKSLKSNIENIRVGFNQFIGNLIETNKYPYDGLIVAIYHPKSDVWRLSYVALELDENRELSTQPKRYTFELGKHIPTKTAKHQLEILNKDSTLEEIKEAFSVEKLSNEFFREYKSLYHALVGNILVVLKKNRSEIQIASKETMKDEKRVRAYIKKMLGRIVFLYFVQKKRWLNDDKKFLSNLFKEHASQEINFFDAILEPLFVEMLNKKRDKDKAVLGGKEYIVPYLNGGLFEKDDEDKLDFGVPNSDLEKVFELFDSYNFTVIEDTPHDSEIAIDPEMLGRVFEDLLEDRKDKGAFYTPREIVHYMCKESLNNYMETKPKEQDALAYLKKIKIIDPAIGSGAFPMGMLHEIIEKRYSLGDETELSDMKREVIQNSIYGVDIEPSAVEIAKLRFWLSIVVDEVKPTPLPNLAYKIMVGNSLIEALGSIDPLAQRKKGSKVEAERVDCLKELDRLITDYYKEHTDKNQLRAKITKEFEKLFKDISKKYPLNKDSLLTGTTPKDIEAREIAKTILDLKQNHFSDKIFLYKLFFRDIMNNGGFDVVIGNPPYIRHEKIKELKPKLKEEGYKSYSGTADLYIYFFEKGYRLLKENGTLSYITSNTYVNARYAEKFREFIINNVNVLSYIDFSKVQLFDSATVATSIFILNKNSQKNKYFQYCDTKGYKKDEDLEKFVSKNNFDYLQNDLRKEGFIFASKEELEIKKVIDKKGKKLNGEDWDIQIKSGIKTGFNEAFIIDEAKKNELIEKDPKSTEIIKPILRGRDIKKYDYSFANKWLINSHNNPPIDIEEYPVIKEHLDKYYDKLQKRSDKGISPYNLRNCAYLDDFEKDKIMWLELSDNSKFTLDTKKYYLEMTVFFMTGEDLKYLLALLNSKLIYWYFNLICAESGVGTNRWKKIYVEQLPIIKIQKEAQKPFEILVDYIIFLKASDKNIDKYADNETIIKYHFEEVIDSLVYELYFRDEFQDKNIEFLKYAKKYFKPIENLLEDEKIKVIHNSYLLLIEQHNEIRNNLELMTIRLKDLILPIKRSL</sequence>
<dbReference type="GO" id="GO:0009307">
    <property type="term" value="P:DNA restriction-modification system"/>
    <property type="evidence" value="ECO:0007669"/>
    <property type="project" value="UniProtKB-KW"/>
</dbReference>
<evidence type="ECO:0000259" key="9">
    <source>
        <dbReference type="Pfam" id="PF12950"/>
    </source>
</evidence>
<gene>
    <name evidence="10" type="ORF">HELGO_WM2235</name>
</gene>
<feature type="domain" description="TaqI-like C-terminal specificity" evidence="9">
    <location>
        <begin position="816"/>
        <end position="963"/>
    </location>
</feature>
<dbReference type="PANTHER" id="PTHR33841:SF1">
    <property type="entry name" value="DNA METHYLTRANSFERASE A"/>
    <property type="match status" value="1"/>
</dbReference>
<accession>A0A6S6S6A8</accession>
<organism evidence="10">
    <name type="scientific">uncultured Sulfurovum sp</name>
    <dbReference type="NCBI Taxonomy" id="269237"/>
    <lineage>
        <taxon>Bacteria</taxon>
        <taxon>Pseudomonadati</taxon>
        <taxon>Campylobacterota</taxon>
        <taxon>Epsilonproteobacteria</taxon>
        <taxon>Campylobacterales</taxon>
        <taxon>Sulfurovaceae</taxon>
        <taxon>Sulfurovum</taxon>
        <taxon>environmental samples</taxon>
    </lineage>
</organism>
<dbReference type="InterPro" id="IPR029063">
    <property type="entry name" value="SAM-dependent_MTases_sf"/>
</dbReference>
<keyword evidence="3" id="KW-0808">Transferase</keyword>
<evidence type="ECO:0000256" key="6">
    <source>
        <dbReference type="ARBA" id="ARBA00023125"/>
    </source>
</evidence>
<keyword evidence="2" id="KW-0489">Methyltransferase</keyword>
<keyword evidence="4" id="KW-0949">S-adenosyl-L-methionine</keyword>
<dbReference type="InterPro" id="IPR050953">
    <property type="entry name" value="N4_N6_ade-DNA_methylase"/>
</dbReference>
<protein>
    <recommendedName>
        <fullName evidence="1">site-specific DNA-methyltransferase (adenine-specific)</fullName>
        <ecNumber evidence="1">2.1.1.72</ecNumber>
    </recommendedName>
</protein>
<reference evidence="10" key="1">
    <citation type="submission" date="2020-01" db="EMBL/GenBank/DDBJ databases">
        <authorList>
            <person name="Meier V. D."/>
            <person name="Meier V D."/>
        </authorList>
    </citation>
    <scope>NUCLEOTIDE SEQUENCE</scope>
    <source>
        <strain evidence="10">HLG_WM_MAG_06</strain>
    </source>
</reference>
<dbReference type="GO" id="GO:0032259">
    <property type="term" value="P:methylation"/>
    <property type="evidence" value="ECO:0007669"/>
    <property type="project" value="UniProtKB-KW"/>
</dbReference>
<dbReference type="InterPro" id="IPR002052">
    <property type="entry name" value="DNA_methylase_N6_adenine_CS"/>
</dbReference>
<dbReference type="InterPro" id="IPR025931">
    <property type="entry name" value="TaqI_C"/>
</dbReference>
<proteinExistence type="predicted"/>
<evidence type="ECO:0000259" key="8">
    <source>
        <dbReference type="Pfam" id="PF07669"/>
    </source>
</evidence>
<dbReference type="PROSITE" id="PS00092">
    <property type="entry name" value="N6_MTASE"/>
    <property type="match status" value="1"/>
</dbReference>
<evidence type="ECO:0000256" key="1">
    <source>
        <dbReference type="ARBA" id="ARBA00011900"/>
    </source>
</evidence>
<dbReference type="InterPro" id="IPR011639">
    <property type="entry name" value="MethylTrfase_TaqI-like_dom"/>
</dbReference>
<keyword evidence="5" id="KW-0680">Restriction system</keyword>
<dbReference type="Pfam" id="PF12950">
    <property type="entry name" value="TaqI_C"/>
    <property type="match status" value="1"/>
</dbReference>
<dbReference type="PANTHER" id="PTHR33841">
    <property type="entry name" value="DNA METHYLTRANSFERASE YEEA-RELATED"/>
    <property type="match status" value="1"/>
</dbReference>
<comment type="catalytic activity">
    <reaction evidence="7">
        <text>a 2'-deoxyadenosine in DNA + S-adenosyl-L-methionine = an N(6)-methyl-2'-deoxyadenosine in DNA + S-adenosyl-L-homocysteine + H(+)</text>
        <dbReference type="Rhea" id="RHEA:15197"/>
        <dbReference type="Rhea" id="RHEA-COMP:12418"/>
        <dbReference type="Rhea" id="RHEA-COMP:12419"/>
        <dbReference type="ChEBI" id="CHEBI:15378"/>
        <dbReference type="ChEBI" id="CHEBI:57856"/>
        <dbReference type="ChEBI" id="CHEBI:59789"/>
        <dbReference type="ChEBI" id="CHEBI:90615"/>
        <dbReference type="ChEBI" id="CHEBI:90616"/>
        <dbReference type="EC" id="2.1.1.72"/>
    </reaction>
</comment>
<dbReference type="PRINTS" id="PR00507">
    <property type="entry name" value="N12N6MTFRASE"/>
</dbReference>
<evidence type="ECO:0000313" key="10">
    <source>
        <dbReference type="EMBL" id="CAA6798697.1"/>
    </source>
</evidence>
<feature type="domain" description="Type II methyltransferase M.TaqI-like" evidence="8">
    <location>
        <begin position="437"/>
        <end position="695"/>
    </location>
</feature>
<dbReference type="Gene3D" id="3.40.50.150">
    <property type="entry name" value="Vaccinia Virus protein VP39"/>
    <property type="match status" value="1"/>
</dbReference>
<evidence type="ECO:0000256" key="7">
    <source>
        <dbReference type="ARBA" id="ARBA00047942"/>
    </source>
</evidence>
<keyword evidence="6" id="KW-0238">DNA-binding</keyword>
<name>A0A6S6S6A8_9BACT</name>
<dbReference type="AlphaFoldDB" id="A0A6S6S6A8"/>
<dbReference type="SUPFAM" id="SSF53335">
    <property type="entry name" value="S-adenosyl-L-methionine-dependent methyltransferases"/>
    <property type="match status" value="1"/>
</dbReference>
<dbReference type="GO" id="GO:0009007">
    <property type="term" value="F:site-specific DNA-methyltransferase (adenine-specific) activity"/>
    <property type="evidence" value="ECO:0007669"/>
    <property type="project" value="UniProtKB-EC"/>
</dbReference>
<dbReference type="EC" id="2.1.1.72" evidence="1"/>
<dbReference type="GO" id="GO:0003677">
    <property type="term" value="F:DNA binding"/>
    <property type="evidence" value="ECO:0007669"/>
    <property type="project" value="UniProtKB-KW"/>
</dbReference>
<evidence type="ECO:0000256" key="2">
    <source>
        <dbReference type="ARBA" id="ARBA00022603"/>
    </source>
</evidence>